<accession>A0A0R0ADD5</accession>
<keyword evidence="2" id="KW-1185">Reference proteome</keyword>
<sequence length="71" mass="7975">MPSIAAERGNKARVSERSEFRAAPFREKRRAPMRLYRIGMRPAEAVLVPFAATKRNPAAQQAEAFALVFKS</sequence>
<comment type="caution">
    <text evidence="1">The sequence shown here is derived from an EMBL/GenBank/DDBJ whole genome shotgun (WGS) entry which is preliminary data.</text>
</comment>
<dbReference type="EMBL" id="LLXS01000016">
    <property type="protein sequence ID" value="KRG42876.1"/>
    <property type="molecule type" value="Genomic_DNA"/>
</dbReference>
<proteinExistence type="predicted"/>
<reference evidence="1 2" key="1">
    <citation type="submission" date="2015-10" db="EMBL/GenBank/DDBJ databases">
        <title>Genome sequencing and analysis of members of genus Stenotrophomonas.</title>
        <authorList>
            <person name="Patil P.P."/>
            <person name="Midha S."/>
            <person name="Patil P.B."/>
        </authorList>
    </citation>
    <scope>NUCLEOTIDE SEQUENCE [LARGE SCALE GENOMIC DNA]</scope>
    <source>
        <strain evidence="1 2">JCM 9942</strain>
    </source>
</reference>
<dbReference type="Proteomes" id="UP000050836">
    <property type="component" value="Unassembled WGS sequence"/>
</dbReference>
<gene>
    <name evidence="1" type="ORF">ARC78_07775</name>
</gene>
<evidence type="ECO:0000313" key="1">
    <source>
        <dbReference type="EMBL" id="KRG42876.1"/>
    </source>
</evidence>
<protein>
    <submittedName>
        <fullName evidence="1">Uncharacterized protein</fullName>
    </submittedName>
</protein>
<dbReference type="AlphaFoldDB" id="A0A0R0ADD5"/>
<organism evidence="1 2">
    <name type="scientific">Stenotrophomonas pictorum JCM 9942</name>
    <dbReference type="NCBI Taxonomy" id="1236960"/>
    <lineage>
        <taxon>Bacteria</taxon>
        <taxon>Pseudomonadati</taxon>
        <taxon>Pseudomonadota</taxon>
        <taxon>Gammaproteobacteria</taxon>
        <taxon>Lysobacterales</taxon>
        <taxon>Lysobacteraceae</taxon>
        <taxon>Stenotrophomonas</taxon>
    </lineage>
</organism>
<name>A0A0R0ADD5_9GAMM</name>
<evidence type="ECO:0000313" key="2">
    <source>
        <dbReference type="Proteomes" id="UP000050836"/>
    </source>
</evidence>